<evidence type="ECO:0000256" key="4">
    <source>
        <dbReference type="ARBA" id="ARBA00023163"/>
    </source>
</evidence>
<reference evidence="9" key="1">
    <citation type="submission" date="2025-08" db="UniProtKB">
        <authorList>
            <consortium name="RefSeq"/>
        </authorList>
    </citation>
    <scope>IDENTIFICATION</scope>
</reference>
<dbReference type="Pfam" id="PF05712">
    <property type="entry name" value="MRG"/>
    <property type="match status" value="1"/>
</dbReference>
<evidence type="ECO:0000256" key="3">
    <source>
        <dbReference type="ARBA" id="ARBA00023015"/>
    </source>
</evidence>
<dbReference type="Pfam" id="PF22732">
    <property type="entry name" value="MSL3_chromo-like"/>
    <property type="match status" value="1"/>
</dbReference>
<dbReference type="InterPro" id="IPR000953">
    <property type="entry name" value="Chromo/chromo_shadow_dom"/>
</dbReference>
<gene>
    <name evidence="9" type="primary">LOC106816801</name>
</gene>
<evidence type="ECO:0000256" key="6">
    <source>
        <dbReference type="SAM" id="MobiDB-lite"/>
    </source>
</evidence>
<proteinExistence type="predicted"/>
<dbReference type="SMART" id="SM00298">
    <property type="entry name" value="CHROMO"/>
    <property type="match status" value="1"/>
</dbReference>
<keyword evidence="8" id="KW-1185">Reference proteome</keyword>
<dbReference type="InterPro" id="IPR053820">
    <property type="entry name" value="MSL3_chromo-like"/>
</dbReference>
<dbReference type="Gene3D" id="1.10.274.30">
    <property type="entry name" value="MRG domain"/>
    <property type="match status" value="2"/>
</dbReference>
<evidence type="ECO:0000313" key="8">
    <source>
        <dbReference type="Proteomes" id="UP000695022"/>
    </source>
</evidence>
<feature type="domain" description="Chromo" evidence="7">
    <location>
        <begin position="13"/>
        <end position="86"/>
    </location>
</feature>
<feature type="compositionally biased region" description="Basic and acidic residues" evidence="6">
    <location>
        <begin position="338"/>
        <end position="353"/>
    </location>
</feature>
<evidence type="ECO:0000256" key="2">
    <source>
        <dbReference type="ARBA" id="ARBA00022853"/>
    </source>
</evidence>
<dbReference type="PROSITE" id="PS51640">
    <property type="entry name" value="MRG"/>
    <property type="match status" value="1"/>
</dbReference>
<evidence type="ECO:0000313" key="9">
    <source>
        <dbReference type="RefSeq" id="XP_014676908.1"/>
    </source>
</evidence>
<keyword evidence="2" id="KW-0156">Chromatin regulator</keyword>
<dbReference type="SUPFAM" id="SSF54160">
    <property type="entry name" value="Chromo domain-like"/>
    <property type="match status" value="1"/>
</dbReference>
<feature type="region of interest" description="Disordered" evidence="6">
    <location>
        <begin position="289"/>
        <end position="407"/>
    </location>
</feature>
<dbReference type="GeneID" id="106816801"/>
<evidence type="ECO:0000259" key="7">
    <source>
        <dbReference type="SMART" id="SM00298"/>
    </source>
</evidence>
<name>A0ABM1EXI7_PRICU</name>
<dbReference type="InterPro" id="IPR026541">
    <property type="entry name" value="MRG_dom"/>
</dbReference>
<dbReference type="InterPro" id="IPR016197">
    <property type="entry name" value="Chromo-like_dom_sf"/>
</dbReference>
<dbReference type="PANTHER" id="PTHR10880:SF15">
    <property type="entry name" value="MSL COMPLEX SUBUNIT 3"/>
    <property type="match status" value="1"/>
</dbReference>
<comment type="subcellular location">
    <subcellularLocation>
        <location evidence="1">Nucleus</location>
    </subcellularLocation>
</comment>
<dbReference type="PANTHER" id="PTHR10880">
    <property type="entry name" value="MORTALITY FACTOR 4-LIKE PROTEIN"/>
    <property type="match status" value="1"/>
</dbReference>
<dbReference type="RefSeq" id="XP_014676908.1">
    <property type="nucleotide sequence ID" value="XM_014821422.1"/>
</dbReference>
<feature type="region of interest" description="Disordered" evidence="6">
    <location>
        <begin position="115"/>
        <end position="145"/>
    </location>
</feature>
<organism evidence="8 9">
    <name type="scientific">Priapulus caudatus</name>
    <name type="common">Priapulid worm</name>
    <dbReference type="NCBI Taxonomy" id="37621"/>
    <lineage>
        <taxon>Eukaryota</taxon>
        <taxon>Metazoa</taxon>
        <taxon>Ecdysozoa</taxon>
        <taxon>Scalidophora</taxon>
        <taxon>Priapulida</taxon>
        <taxon>Priapulimorpha</taxon>
        <taxon>Priapulimorphida</taxon>
        <taxon>Priapulidae</taxon>
        <taxon>Priapulus</taxon>
    </lineage>
</organism>
<feature type="compositionally biased region" description="Basic and acidic residues" evidence="6">
    <location>
        <begin position="115"/>
        <end position="124"/>
    </location>
</feature>
<keyword evidence="5" id="KW-0539">Nucleus</keyword>
<keyword evidence="3" id="KW-0805">Transcription regulation</keyword>
<dbReference type="InterPro" id="IPR038217">
    <property type="entry name" value="MRG_C_sf"/>
</dbReference>
<dbReference type="InterPro" id="IPR008676">
    <property type="entry name" value="MRG"/>
</dbReference>
<protein>
    <submittedName>
        <fullName evidence="9">Male-specific lethal 3 homolog isoform X1</fullName>
    </submittedName>
</protein>
<dbReference type="Gene3D" id="2.30.30.140">
    <property type="match status" value="1"/>
</dbReference>
<sequence>MEMSSTRGQKPKFHDGEKVLCFEPDPTKAKVLYDSKILEIIETKDSRGRKVVEYLVHFQGWNNSWDRCVPEEYVVKETEENRDLQKELAEKTAEILKKTQRRRKTIQEKVDETLKKIRNEDGDSRSSFSDESSSESDSDDDTDHVLVDEAGPLDVHLPKELKQVMEEDYIRITRDNKQLKLPCGPNIIEILECYAKNFGMNLVCSPDRKSKAALTDVPPVEKSLKICREIVDGLRIYFDFMLPLILLYKLERPQYEMMSETLTTQLHVKLEPQCFPGITADFARAKPAPRLRSGGRFLPNAPSRAKTAPMKRRGRGRPRKDVKEEPEKVASLSPLPVVKEETQDTDSELEHPISSRLRHHSATDRKLPSLHVADKPSSPPSCASSHSSPDSKRQMRSVAVAPPQRAAPLTDKVASAVIAAPSPATATMTKPVSPFSSSSYASSTCSDYTLPHDGQSNGHVSHHPRKGDVLSDVLSWKLLPEDVANSKPTMPSLLYGAHHLLRLFVKLPELLGKIRMSQKKREAICTHLEMFLNYLVDKQAELFSESAYEDAYVQ</sequence>
<feature type="compositionally biased region" description="Acidic residues" evidence="6">
    <location>
        <begin position="132"/>
        <end position="142"/>
    </location>
</feature>
<evidence type="ECO:0000256" key="1">
    <source>
        <dbReference type="ARBA" id="ARBA00004123"/>
    </source>
</evidence>
<feature type="compositionally biased region" description="Basic residues" evidence="6">
    <location>
        <begin position="309"/>
        <end position="318"/>
    </location>
</feature>
<keyword evidence="4" id="KW-0804">Transcription</keyword>
<dbReference type="Proteomes" id="UP000695022">
    <property type="component" value="Unplaced"/>
</dbReference>
<evidence type="ECO:0000256" key="5">
    <source>
        <dbReference type="ARBA" id="ARBA00023242"/>
    </source>
</evidence>
<feature type="compositionally biased region" description="Basic and acidic residues" evidence="6">
    <location>
        <begin position="319"/>
        <end position="328"/>
    </location>
</feature>
<accession>A0ABM1EXI7</accession>